<dbReference type="Proteomes" id="UP000005317">
    <property type="component" value="Unassembled WGS sequence"/>
</dbReference>
<dbReference type="EMBL" id="JH651384">
    <property type="protein sequence ID" value="EIJ37004.1"/>
    <property type="molecule type" value="Genomic_DNA"/>
</dbReference>
<evidence type="ECO:0000313" key="2">
    <source>
        <dbReference type="Proteomes" id="UP000005317"/>
    </source>
</evidence>
<keyword evidence="2" id="KW-1185">Reference proteome</keyword>
<gene>
    <name evidence="1" type="ORF">Thini_4537</name>
</gene>
<name>A0A656HLK7_THINJ</name>
<reference evidence="2" key="1">
    <citation type="journal article" date="2011" name="Stand. Genomic Sci.">
        <title>Genome sequence of the filamentous, gliding Thiothrix nivea neotype strain (JP2(T)).</title>
        <authorList>
            <person name="Lapidus A."/>
            <person name="Nolan M."/>
            <person name="Lucas S."/>
            <person name="Glavina Del Rio T."/>
            <person name="Tice H."/>
            <person name="Cheng J.F."/>
            <person name="Tapia R."/>
            <person name="Han C."/>
            <person name="Goodwin L."/>
            <person name="Pitluck S."/>
            <person name="Liolios K."/>
            <person name="Pagani I."/>
            <person name="Ivanova N."/>
            <person name="Huntemann M."/>
            <person name="Mavromatis K."/>
            <person name="Mikhailova N."/>
            <person name="Pati A."/>
            <person name="Chen A."/>
            <person name="Palaniappan K."/>
            <person name="Land M."/>
            <person name="Brambilla E.M."/>
            <person name="Rohde M."/>
            <person name="Abt B."/>
            <person name="Verbarg S."/>
            <person name="Goker M."/>
            <person name="Bristow J."/>
            <person name="Eisen J.A."/>
            <person name="Markowitz V."/>
            <person name="Hugenholtz P."/>
            <person name="Kyrpides N.C."/>
            <person name="Klenk H.P."/>
            <person name="Woyke T."/>
        </authorList>
    </citation>
    <scope>NUCLEOTIDE SEQUENCE [LARGE SCALE GENOMIC DNA]</scope>
    <source>
        <strain evidence="2">ATCC 35100 / DSM 5205 / JP2</strain>
    </source>
</reference>
<dbReference type="Gene3D" id="3.90.350.10">
    <property type="entry name" value="Transposase Inhibitor Protein From Tn5, Chain A, domain 1"/>
    <property type="match status" value="1"/>
</dbReference>
<proteinExistence type="predicted"/>
<protein>
    <recommendedName>
        <fullName evidence="3">Transposase IS4-like domain-containing protein</fullName>
    </recommendedName>
</protein>
<dbReference type="AlphaFoldDB" id="A0A656HLK7"/>
<dbReference type="InterPro" id="IPR012337">
    <property type="entry name" value="RNaseH-like_sf"/>
</dbReference>
<evidence type="ECO:0000313" key="1">
    <source>
        <dbReference type="EMBL" id="EIJ37004.1"/>
    </source>
</evidence>
<evidence type="ECO:0008006" key="3">
    <source>
        <dbReference type="Google" id="ProtNLM"/>
    </source>
</evidence>
<dbReference type="SUPFAM" id="SSF53098">
    <property type="entry name" value="Ribonuclease H-like"/>
    <property type="match status" value="1"/>
</dbReference>
<sequence>MRMRENQLMTDQQGREMAVRSRFRDLKTNQNRRLRKACWVGQARVWLSGMRLEDGELLILAANQRFREPFDTYALRWEIENLFQCLKGRGFHWEDTRMTRYFRIKKVMALLAIGFCWAHKTGEWKHKVTKPLALKKHGRPEQSLFRYGLDYLTDALLHSLHKPMAAIRLWVLFWWPPHLITCHQGTVVLDVKSAG</sequence>
<organism evidence="1 2">
    <name type="scientific">Thiothrix nivea (strain ATCC 35100 / DSM 5205 / JP2)</name>
    <dbReference type="NCBI Taxonomy" id="870187"/>
    <lineage>
        <taxon>Bacteria</taxon>
        <taxon>Pseudomonadati</taxon>
        <taxon>Pseudomonadota</taxon>
        <taxon>Gammaproteobacteria</taxon>
        <taxon>Thiotrichales</taxon>
        <taxon>Thiotrichaceae</taxon>
        <taxon>Thiothrix</taxon>
    </lineage>
</organism>
<accession>A0A656HLK7</accession>